<dbReference type="InterPro" id="IPR003721">
    <property type="entry name" value="Pantoate_ligase"/>
</dbReference>
<feature type="region of interest" description="Cytidylate kinase" evidence="15">
    <location>
        <begin position="275"/>
        <end position="509"/>
    </location>
</feature>
<dbReference type="GO" id="GO:0006220">
    <property type="term" value="P:pyrimidine nucleotide metabolic process"/>
    <property type="evidence" value="ECO:0007669"/>
    <property type="project" value="UniProtKB-UniRule"/>
</dbReference>
<evidence type="ECO:0000259" key="16">
    <source>
        <dbReference type="Pfam" id="PF02224"/>
    </source>
</evidence>
<dbReference type="STRING" id="1188229.GlitD10_0906"/>
<feature type="binding site" evidence="15">
    <location>
        <begin position="181"/>
        <end position="184"/>
    </location>
    <ligand>
        <name>ATP</name>
        <dbReference type="ChEBI" id="CHEBI:30616"/>
    </ligand>
</feature>
<dbReference type="InterPro" id="IPR014729">
    <property type="entry name" value="Rossmann-like_a/b/a_fold"/>
</dbReference>
<comment type="similarity">
    <text evidence="15">In the N-terminal section; belongs to the pantothenate synthetase family.</text>
</comment>
<dbReference type="HAMAP" id="MF_00238">
    <property type="entry name" value="Cytidyl_kinase_type1"/>
    <property type="match status" value="1"/>
</dbReference>
<feature type="region of interest" description="Pantoate--beta-alanine ligase" evidence="15">
    <location>
        <begin position="1"/>
        <end position="274"/>
    </location>
</feature>
<dbReference type="InterPro" id="IPR011994">
    <property type="entry name" value="Cytidylate_kinase_dom"/>
</dbReference>
<name>A0A1J0ABB2_9CYAN</name>
<accession>A0A1J0ABB2</accession>
<dbReference type="OrthoDB" id="9773087at2"/>
<evidence type="ECO:0000256" key="6">
    <source>
        <dbReference type="ARBA" id="ARBA00022655"/>
    </source>
</evidence>
<protein>
    <recommendedName>
        <fullName evidence="15">Bifunctional pantoate ligase/cytidylate kinase</fullName>
    </recommendedName>
    <domain>
        <recommendedName>
            <fullName evidence="15">Pantothenate synthetase</fullName>
            <shortName evidence="15">PS</shortName>
            <ecNumber evidence="15">6.3.2.1</ecNumber>
        </recommendedName>
        <alternativeName>
            <fullName evidence="15">Pantoate--beta-alanine ligase</fullName>
        </alternativeName>
        <alternativeName>
            <fullName evidence="15">Pantoate-activating enzyme</fullName>
        </alternativeName>
    </domain>
    <domain>
        <recommendedName>
            <fullName evidence="15">Cytidylate kinase</fullName>
            <shortName evidence="15">CK</shortName>
            <ecNumber evidence="15">2.7.4.25</ecNumber>
        </recommendedName>
        <alternativeName>
            <fullName evidence="15">Cytidine monophosphate kinase</fullName>
            <shortName evidence="15">CMP kinase</shortName>
        </alternativeName>
    </domain>
</protein>
<dbReference type="GO" id="GO:0005829">
    <property type="term" value="C:cytosol"/>
    <property type="evidence" value="ECO:0007669"/>
    <property type="project" value="TreeGrafter"/>
</dbReference>
<dbReference type="PANTHER" id="PTHR21299">
    <property type="entry name" value="CYTIDYLATE KINASE/PANTOATE-BETA-ALANINE LIGASE"/>
    <property type="match status" value="1"/>
</dbReference>
<comment type="catalytic activity">
    <reaction evidence="13 15">
        <text>(R)-pantoate + beta-alanine + ATP = (R)-pantothenate + AMP + diphosphate + H(+)</text>
        <dbReference type="Rhea" id="RHEA:10912"/>
        <dbReference type="ChEBI" id="CHEBI:15378"/>
        <dbReference type="ChEBI" id="CHEBI:15980"/>
        <dbReference type="ChEBI" id="CHEBI:29032"/>
        <dbReference type="ChEBI" id="CHEBI:30616"/>
        <dbReference type="ChEBI" id="CHEBI:33019"/>
        <dbReference type="ChEBI" id="CHEBI:57966"/>
        <dbReference type="ChEBI" id="CHEBI:456215"/>
        <dbReference type="EC" id="6.3.2.1"/>
    </reaction>
</comment>
<organism evidence="17 18">
    <name type="scientific">Gloeomargarita lithophora Alchichica-D10</name>
    <dbReference type="NCBI Taxonomy" id="1188229"/>
    <lineage>
        <taxon>Bacteria</taxon>
        <taxon>Bacillati</taxon>
        <taxon>Cyanobacteriota</taxon>
        <taxon>Cyanophyceae</taxon>
        <taxon>Gloeomargaritales</taxon>
        <taxon>Gloeomargaritaceae</taxon>
        <taxon>Gloeomargarita</taxon>
    </lineage>
</organism>
<keyword evidence="6 15" id="KW-0566">Pantothenate biosynthesis</keyword>
<keyword evidence="18" id="KW-1185">Reference proteome</keyword>
<evidence type="ECO:0000256" key="4">
    <source>
        <dbReference type="ARBA" id="ARBA00022490"/>
    </source>
</evidence>
<dbReference type="NCBIfam" id="NF010004">
    <property type="entry name" value="PRK13477.1"/>
    <property type="match status" value="1"/>
</dbReference>
<evidence type="ECO:0000256" key="5">
    <source>
        <dbReference type="ARBA" id="ARBA00022598"/>
    </source>
</evidence>
<dbReference type="Gene3D" id="3.40.50.300">
    <property type="entry name" value="P-loop containing nucleotide triphosphate hydrolases"/>
    <property type="match status" value="1"/>
</dbReference>
<evidence type="ECO:0000256" key="7">
    <source>
        <dbReference type="ARBA" id="ARBA00022679"/>
    </source>
</evidence>
<dbReference type="HAMAP" id="MF_01349">
    <property type="entry name" value="PanCY"/>
    <property type="match status" value="1"/>
</dbReference>
<dbReference type="NCBIfam" id="TIGR00017">
    <property type="entry name" value="cmk"/>
    <property type="match status" value="1"/>
</dbReference>
<comment type="function">
    <text evidence="15">Catalyzes the transfer of a phosphate group from ATP to either CMP or dCMP to form CDP or dCDP and ADP, respectively.</text>
</comment>
<dbReference type="KEGG" id="glt:GlitD10_0906"/>
<evidence type="ECO:0000256" key="12">
    <source>
        <dbReference type="ARBA" id="ARBA00047615"/>
    </source>
</evidence>
<dbReference type="Proteomes" id="UP000180235">
    <property type="component" value="Chromosome"/>
</dbReference>
<dbReference type="InterPro" id="IPR003136">
    <property type="entry name" value="Cytidylate_kin"/>
</dbReference>
<feature type="binding site" evidence="15">
    <location>
        <position position="150"/>
    </location>
    <ligand>
        <name>(R)-pantoate</name>
        <dbReference type="ChEBI" id="CHEBI:15980"/>
    </ligand>
</feature>
<keyword evidence="5 15" id="KW-0436">Ligase</keyword>
<gene>
    <name evidence="17" type="primary">panC-cmk</name>
    <name evidence="15" type="synonym">panC/cmk</name>
    <name evidence="17" type="ORF">GlitD10_0906</name>
</gene>
<dbReference type="GO" id="GO:0004592">
    <property type="term" value="F:pantoate-beta-alanine ligase activity"/>
    <property type="evidence" value="ECO:0007669"/>
    <property type="project" value="UniProtKB-UniRule"/>
</dbReference>
<dbReference type="NCBIfam" id="TIGR00018">
    <property type="entry name" value="panC"/>
    <property type="match status" value="1"/>
</dbReference>
<evidence type="ECO:0000256" key="8">
    <source>
        <dbReference type="ARBA" id="ARBA00022741"/>
    </source>
</evidence>
<dbReference type="InterPro" id="IPR027417">
    <property type="entry name" value="P-loop_NTPase"/>
</dbReference>
<feature type="binding site" evidence="15">
    <location>
        <begin position="144"/>
        <end position="147"/>
    </location>
    <ligand>
        <name>ATP</name>
        <dbReference type="ChEBI" id="CHEBI:30616"/>
    </ligand>
</feature>
<dbReference type="Pfam" id="PF02224">
    <property type="entry name" value="Cytidylate_kin"/>
    <property type="match status" value="1"/>
</dbReference>
<dbReference type="SUPFAM" id="SSF52374">
    <property type="entry name" value="Nucleotidylyl transferase"/>
    <property type="match status" value="1"/>
</dbReference>
<comment type="catalytic activity">
    <reaction evidence="14 15">
        <text>CMP + ATP = CDP + ADP</text>
        <dbReference type="Rhea" id="RHEA:11600"/>
        <dbReference type="ChEBI" id="CHEBI:30616"/>
        <dbReference type="ChEBI" id="CHEBI:58069"/>
        <dbReference type="ChEBI" id="CHEBI:60377"/>
        <dbReference type="ChEBI" id="CHEBI:456216"/>
        <dbReference type="EC" id="2.7.4.25"/>
    </reaction>
</comment>
<dbReference type="Gene3D" id="3.40.50.620">
    <property type="entry name" value="HUPs"/>
    <property type="match status" value="1"/>
</dbReference>
<evidence type="ECO:0000256" key="14">
    <source>
        <dbReference type="ARBA" id="ARBA00048478"/>
    </source>
</evidence>
<dbReference type="InterPro" id="IPR024894">
    <property type="entry name" value="Pantoate_ligase/cytidylate_kin"/>
</dbReference>
<dbReference type="EMBL" id="CP017675">
    <property type="protein sequence ID" value="APB33224.1"/>
    <property type="molecule type" value="Genomic_DNA"/>
</dbReference>
<dbReference type="CDD" id="cd02020">
    <property type="entry name" value="CMPK"/>
    <property type="match status" value="1"/>
</dbReference>
<dbReference type="HAMAP" id="MF_00158">
    <property type="entry name" value="PanC"/>
    <property type="match status" value="1"/>
</dbReference>
<comment type="subcellular location">
    <subcellularLocation>
        <location evidence="15">Cytoplasm</location>
    </subcellularLocation>
</comment>
<dbReference type="GO" id="GO:0015949">
    <property type="term" value="P:nucleobase-containing small molecule interconversion"/>
    <property type="evidence" value="ECO:0007669"/>
    <property type="project" value="TreeGrafter"/>
</dbReference>
<comment type="similarity">
    <text evidence="3">Belongs to the cytidylate kinase family. Type 1 subfamily.</text>
</comment>
<evidence type="ECO:0000256" key="1">
    <source>
        <dbReference type="ARBA" id="ARBA00004990"/>
    </source>
</evidence>
<dbReference type="GO" id="GO:0036431">
    <property type="term" value="F:dCMP kinase activity"/>
    <property type="evidence" value="ECO:0007669"/>
    <property type="project" value="InterPro"/>
</dbReference>
<feature type="binding site" evidence="15">
    <location>
        <begin position="26"/>
        <end position="33"/>
    </location>
    <ligand>
        <name>ATP</name>
        <dbReference type="ChEBI" id="CHEBI:30616"/>
    </ligand>
</feature>
<reference evidence="17 18" key="1">
    <citation type="submission" date="2016-10" db="EMBL/GenBank/DDBJ databases">
        <title>Description of Gloeomargarita lithophora gen. nov., sp. nov., a thylakoid-bearing basal-branching cyanobacterium with intracellular carbonates, and proposal for Gloeomargaritales ord. nov.</title>
        <authorList>
            <person name="Moreira D."/>
            <person name="Tavera R."/>
            <person name="Benzerara K."/>
            <person name="Skouri-Panet F."/>
            <person name="Couradeau E."/>
            <person name="Gerard E."/>
            <person name="Loussert C."/>
            <person name="Novelo E."/>
            <person name="Zivanovic Y."/>
            <person name="Lopez-Garcia P."/>
        </authorList>
    </citation>
    <scope>NUCLEOTIDE SEQUENCE [LARGE SCALE GENOMIC DNA]</scope>
    <source>
        <strain evidence="17 18">D10</strain>
    </source>
</reference>
<dbReference type="Pfam" id="PF02569">
    <property type="entry name" value="Pantoate_ligase"/>
    <property type="match status" value="1"/>
</dbReference>
<dbReference type="CDD" id="cd00560">
    <property type="entry name" value="PanC"/>
    <property type="match status" value="1"/>
</dbReference>
<feature type="active site" description="Proton donor" evidence="15">
    <location>
        <position position="33"/>
    </location>
</feature>
<dbReference type="EC" id="6.3.2.1" evidence="15"/>
<dbReference type="SUPFAM" id="SSF52540">
    <property type="entry name" value="P-loop containing nucleoside triphosphate hydrolases"/>
    <property type="match status" value="1"/>
</dbReference>
<comment type="pathway">
    <text evidence="1 15">Cofactor biosynthesis; (R)-pantothenate biosynthesis; (R)-pantothenate from (R)-pantoate and beta-alanine: step 1/1.</text>
</comment>
<evidence type="ECO:0000256" key="9">
    <source>
        <dbReference type="ARBA" id="ARBA00022777"/>
    </source>
</evidence>
<comment type="similarity">
    <text evidence="15">In the C-terminal section; belongs to the cytidylate kinase family. Type 1 subfamily.</text>
</comment>
<keyword evidence="4 15" id="KW-0963">Cytoplasm</keyword>
<evidence type="ECO:0000256" key="11">
    <source>
        <dbReference type="ARBA" id="ARBA00023268"/>
    </source>
</evidence>
<feature type="binding site" evidence="15">
    <location>
        <position position="57"/>
    </location>
    <ligand>
        <name>(R)-pantoate</name>
        <dbReference type="ChEBI" id="CHEBI:15980"/>
    </ligand>
</feature>
<evidence type="ECO:0000256" key="10">
    <source>
        <dbReference type="ARBA" id="ARBA00022840"/>
    </source>
</evidence>
<dbReference type="CDD" id="cd02019">
    <property type="entry name" value="NK"/>
    <property type="match status" value="1"/>
</dbReference>
<dbReference type="InterPro" id="IPR042176">
    <property type="entry name" value="Pantoate_ligase_C"/>
</dbReference>
<keyword evidence="10 15" id="KW-0067">ATP-binding</keyword>
<keyword evidence="7 15" id="KW-0808">Transferase</keyword>
<dbReference type="GO" id="GO:0036430">
    <property type="term" value="F:CMP kinase activity"/>
    <property type="evidence" value="ECO:0007669"/>
    <property type="project" value="RHEA"/>
</dbReference>
<sequence>MRLIHTLAGLQTALADREAVGFVPTMGALHPGHGALIRAARQEHRTVVVSIFVNPLQFAPGEDFAQYPRTLEADEALCASWGVDILFAPTVPELLGSAPLTQVVPPVTLTQNLCAPHRPGHFTGVATIVTLLLQMIRPHTLYLGQKDAQQVAILQRVIQDLRLGVQVRVVPTVREADGLALSSRNRYLNPAQRPQAGRIYQGLHRAETLFQQGERQAGVLVEAVAQELAQESALKIQYIELIHPPTLQPLTRIETEGLLAVAVFLGDVRLIDNVLLKSRLPVVAIDGPAGAGKSTVSRLVAQRLGLTYLDTGALYRAVTWAVLRSGVPLADAVGVAEVAASTPVELRWQPDLRVFVAGEDCTDIIRTPEVTQAVSQVAAQPAVRQVLLYIQRQYGQRGGIVVEGRDIGTTVFPTAELKIFLTASVQERAQRRWQELQQQGITGLDVAAIAQAIQKRDAQDSQRQVSPLRQAADAVVIDSDGLDVAGVVAQIVAVWQTRSQFQSQSAAQL</sequence>
<dbReference type="EC" id="2.7.4.25" evidence="15"/>
<evidence type="ECO:0000256" key="2">
    <source>
        <dbReference type="ARBA" id="ARBA00009256"/>
    </source>
</evidence>
<evidence type="ECO:0000256" key="3">
    <source>
        <dbReference type="ARBA" id="ARBA00009427"/>
    </source>
</evidence>
<dbReference type="RefSeq" id="WP_071453839.1">
    <property type="nucleotide sequence ID" value="NZ_CP017675.1"/>
</dbReference>
<proteinExistence type="inferred from homology"/>
<keyword evidence="11 15" id="KW-0511">Multifunctional enzyme</keyword>
<keyword evidence="9 15" id="KW-0418">Kinase</keyword>
<feature type="binding site" evidence="15">
    <location>
        <position position="173"/>
    </location>
    <ligand>
        <name>ATP</name>
        <dbReference type="ChEBI" id="CHEBI:30616"/>
    </ligand>
</feature>
<evidence type="ECO:0000313" key="17">
    <source>
        <dbReference type="EMBL" id="APB33224.1"/>
    </source>
</evidence>
<dbReference type="GO" id="GO:0005524">
    <property type="term" value="F:ATP binding"/>
    <property type="evidence" value="ECO:0007669"/>
    <property type="project" value="UniProtKB-UniRule"/>
</dbReference>
<keyword evidence="8 15" id="KW-0547">Nucleotide-binding</keyword>
<evidence type="ECO:0000256" key="13">
    <source>
        <dbReference type="ARBA" id="ARBA00048258"/>
    </source>
</evidence>
<dbReference type="AlphaFoldDB" id="A0A1J0ABB2"/>
<comment type="catalytic activity">
    <reaction evidence="12 15">
        <text>dCMP + ATP = dCDP + ADP</text>
        <dbReference type="Rhea" id="RHEA:25094"/>
        <dbReference type="ChEBI" id="CHEBI:30616"/>
        <dbReference type="ChEBI" id="CHEBI:57566"/>
        <dbReference type="ChEBI" id="CHEBI:58593"/>
        <dbReference type="ChEBI" id="CHEBI:456216"/>
        <dbReference type="EC" id="2.7.4.25"/>
    </reaction>
</comment>
<comment type="function">
    <text evidence="15">Catalyzes the condensation of pantoate with beta-alanine in an ATP-dependent reaction via a pantoyl-adenylate intermediate.</text>
</comment>
<dbReference type="PANTHER" id="PTHR21299:SF2">
    <property type="entry name" value="CYTIDYLATE KINASE"/>
    <property type="match status" value="1"/>
</dbReference>
<evidence type="ECO:0000313" key="18">
    <source>
        <dbReference type="Proteomes" id="UP000180235"/>
    </source>
</evidence>
<feature type="binding site" evidence="15">
    <location>
        <position position="57"/>
    </location>
    <ligand>
        <name>beta-alanine</name>
        <dbReference type="ChEBI" id="CHEBI:57966"/>
    </ligand>
</feature>
<feature type="domain" description="Cytidylate kinase" evidence="16">
    <location>
        <begin position="283"/>
        <end position="494"/>
    </location>
</feature>
<comment type="similarity">
    <text evidence="2">Belongs to the pantothenate synthetase family.</text>
</comment>
<dbReference type="GO" id="GO:0015940">
    <property type="term" value="P:pantothenate biosynthetic process"/>
    <property type="evidence" value="ECO:0007669"/>
    <property type="project" value="UniProtKB-UniRule"/>
</dbReference>
<dbReference type="UniPathway" id="UPA00028">
    <property type="reaction ID" value="UER00005"/>
</dbReference>
<dbReference type="Gene3D" id="3.30.1300.10">
    <property type="entry name" value="Pantoate-beta-alanine ligase, C-terminal domain"/>
    <property type="match status" value="1"/>
</dbReference>
<evidence type="ECO:0000256" key="15">
    <source>
        <dbReference type="HAMAP-Rule" id="MF_01349"/>
    </source>
</evidence>